<gene>
    <name evidence="1" type="ORF">FM114_00620</name>
</gene>
<dbReference type="Proteomes" id="UP000188342">
    <property type="component" value="Unassembled WGS sequence"/>
</dbReference>
<name>A0A1R4I913_9ACTN</name>
<organism evidence="1 2">
    <name type="scientific">Luteococcus japonicus LSP_Lj1</name>
    <dbReference type="NCBI Taxonomy" id="1255658"/>
    <lineage>
        <taxon>Bacteria</taxon>
        <taxon>Bacillati</taxon>
        <taxon>Actinomycetota</taxon>
        <taxon>Actinomycetes</taxon>
        <taxon>Propionibacteriales</taxon>
        <taxon>Propionibacteriaceae</taxon>
        <taxon>Luteococcus</taxon>
    </lineage>
</organism>
<dbReference type="OrthoDB" id="3210767at2"/>
<dbReference type="EMBL" id="FUKQ01000001">
    <property type="protein sequence ID" value="SJN16381.1"/>
    <property type="molecule type" value="Genomic_DNA"/>
</dbReference>
<dbReference type="GO" id="GO:0005829">
    <property type="term" value="C:cytosol"/>
    <property type="evidence" value="ECO:0007669"/>
    <property type="project" value="TreeGrafter"/>
</dbReference>
<reference evidence="1 2" key="1">
    <citation type="submission" date="2017-02" db="EMBL/GenBank/DDBJ databases">
        <authorList>
            <person name="Peterson S.W."/>
        </authorList>
    </citation>
    <scope>NUCLEOTIDE SEQUENCE [LARGE SCALE GENOMIC DNA]</scope>
    <source>
        <strain evidence="1 2">LSP_Lj1</strain>
    </source>
</reference>
<dbReference type="AlphaFoldDB" id="A0A1R4I913"/>
<sequence>MLILLPPSEGKATARRGRPMDLDALSLPSLNPARSRVLGALAQLSARGNAMSVLKVGASLADDVEANTRLMTAPALRARDLYTGVLYDALDLTSLSGADSRRATARLLVTSAAHGALRMNDRVSPYRLAMDVDLPGVGPLARHWAPLLAAVLPGEVGTGIVVDCRSTSYRNAWKPTPELADRWVVVDVPGASHWAKHTRGLVARRLCQGDVVKLVTDLPAALGDGFDVELVKPTRPSRPWTALVTAR</sequence>
<dbReference type="InterPro" id="IPR005583">
    <property type="entry name" value="YaaA"/>
</dbReference>
<dbReference type="Pfam" id="PF03883">
    <property type="entry name" value="H2O2_YaaD"/>
    <property type="match status" value="1"/>
</dbReference>
<dbReference type="STRING" id="1255658.FM114_00620"/>
<dbReference type="PANTHER" id="PTHR30283">
    <property type="entry name" value="PEROXIDE STRESS RESPONSE PROTEIN YAAA"/>
    <property type="match status" value="1"/>
</dbReference>
<evidence type="ECO:0000313" key="2">
    <source>
        <dbReference type="Proteomes" id="UP000188342"/>
    </source>
</evidence>
<proteinExistence type="predicted"/>
<protein>
    <submittedName>
        <fullName evidence="1">UPF0246 protein YaaA</fullName>
    </submittedName>
</protein>
<evidence type="ECO:0000313" key="1">
    <source>
        <dbReference type="EMBL" id="SJN16381.1"/>
    </source>
</evidence>
<accession>A0A1R4I913</accession>
<keyword evidence="2" id="KW-1185">Reference proteome</keyword>
<dbReference type="GO" id="GO:0033194">
    <property type="term" value="P:response to hydroperoxide"/>
    <property type="evidence" value="ECO:0007669"/>
    <property type="project" value="TreeGrafter"/>
</dbReference>
<dbReference type="PANTHER" id="PTHR30283:SF4">
    <property type="entry name" value="PEROXIDE STRESS RESISTANCE PROTEIN YAAA"/>
    <property type="match status" value="1"/>
</dbReference>
<dbReference type="RefSeq" id="WP_094763264.1">
    <property type="nucleotide sequence ID" value="NZ_FUKQ01000001.1"/>
</dbReference>